<dbReference type="InterPro" id="IPR036388">
    <property type="entry name" value="WH-like_DNA-bd_sf"/>
</dbReference>
<evidence type="ECO:0000256" key="2">
    <source>
        <dbReference type="ARBA" id="ARBA00023125"/>
    </source>
</evidence>
<dbReference type="SMART" id="SM00091">
    <property type="entry name" value="PAS"/>
    <property type="match status" value="1"/>
</dbReference>
<proteinExistence type="predicted"/>
<gene>
    <name evidence="5" type="ORF">GPA25_08080</name>
</gene>
<reference evidence="5 6" key="1">
    <citation type="submission" date="2019-12" db="EMBL/GenBank/DDBJ databases">
        <title>Comparative genomics gives insights into the taxonomy of the Azoarcus-Aromatoleum group and reveals separate origins of nif in the plant-associated Azoarcus and non-plant-associated Aromatoleum sub-groups.</title>
        <authorList>
            <person name="Lafos M."/>
            <person name="Maluk M."/>
            <person name="Batista M."/>
            <person name="Junghare M."/>
            <person name="Carmona M."/>
            <person name="Faoro H."/>
            <person name="Cruz L.M."/>
            <person name="Battistoni F."/>
            <person name="De Souza E."/>
            <person name="Pedrosa F."/>
            <person name="Chen W.-M."/>
            <person name="Poole P.S."/>
            <person name="Dixon R.A."/>
            <person name="James E.K."/>
        </authorList>
    </citation>
    <scope>NUCLEOTIDE SEQUENCE [LARGE SCALE GENOMIC DNA]</scope>
    <source>
        <strain evidence="5 6">22Lin</strain>
    </source>
</reference>
<dbReference type="NCBIfam" id="TIGR00229">
    <property type="entry name" value="sensory_box"/>
    <property type="match status" value="1"/>
</dbReference>
<dbReference type="CDD" id="cd00130">
    <property type="entry name" value="PAS"/>
    <property type="match status" value="1"/>
</dbReference>
<organism evidence="5 6">
    <name type="scientific">Aromatoleum diolicum</name>
    <dbReference type="NCBI Taxonomy" id="75796"/>
    <lineage>
        <taxon>Bacteria</taxon>
        <taxon>Pseudomonadati</taxon>
        <taxon>Pseudomonadota</taxon>
        <taxon>Betaproteobacteria</taxon>
        <taxon>Rhodocyclales</taxon>
        <taxon>Rhodocyclaceae</taxon>
        <taxon>Aromatoleum</taxon>
    </lineage>
</organism>
<dbReference type="InterPro" id="IPR035965">
    <property type="entry name" value="PAS-like_dom_sf"/>
</dbReference>
<accession>A0ABX1Q8M0</accession>
<dbReference type="SUPFAM" id="SSF55785">
    <property type="entry name" value="PYP-like sensor domain (PAS domain)"/>
    <property type="match status" value="1"/>
</dbReference>
<sequence length="193" mass="21562">MLNTREKPDLVSNDDLALAFELAPVGLCVSRNRIIQRCNATLAAMFGYRAGELEGASFDRLYPSQEESDRIGQAGLDEMREKGCYSDDRIMRHHDGHLFWCHVSGRSLDRSDPFACAVWMLEDLSAQRPVTAALTTRERQVAQQLIAGKTSKQIARFLDISPRTVEAHRARLMKKLEVGSLGEMISRLVGSAP</sequence>
<keyword evidence="1" id="KW-0805">Transcription regulation</keyword>
<feature type="domain" description="HTH luxR-type" evidence="4">
    <location>
        <begin position="131"/>
        <end position="192"/>
    </location>
</feature>
<dbReference type="Pfam" id="PF13426">
    <property type="entry name" value="PAS_9"/>
    <property type="match status" value="1"/>
</dbReference>
<dbReference type="InterPro" id="IPR016032">
    <property type="entry name" value="Sig_transdc_resp-reg_C-effctor"/>
</dbReference>
<dbReference type="Proteomes" id="UP000648984">
    <property type="component" value="Unassembled WGS sequence"/>
</dbReference>
<dbReference type="Pfam" id="PF00196">
    <property type="entry name" value="GerE"/>
    <property type="match status" value="1"/>
</dbReference>
<keyword evidence="2" id="KW-0238">DNA-binding</keyword>
<dbReference type="SMART" id="SM00421">
    <property type="entry name" value="HTH_LUXR"/>
    <property type="match status" value="1"/>
</dbReference>
<dbReference type="PANTHER" id="PTHR44688:SF16">
    <property type="entry name" value="DNA-BINDING TRANSCRIPTIONAL ACTIVATOR DEVR_DOSR"/>
    <property type="match status" value="1"/>
</dbReference>
<name>A0ABX1Q8M0_9RHOO</name>
<dbReference type="InterPro" id="IPR000014">
    <property type="entry name" value="PAS"/>
</dbReference>
<evidence type="ECO:0000313" key="5">
    <source>
        <dbReference type="EMBL" id="NMG74719.1"/>
    </source>
</evidence>
<evidence type="ECO:0000259" key="4">
    <source>
        <dbReference type="PROSITE" id="PS50043"/>
    </source>
</evidence>
<dbReference type="InterPro" id="IPR000792">
    <property type="entry name" value="Tscrpt_reg_LuxR_C"/>
</dbReference>
<dbReference type="CDD" id="cd06170">
    <property type="entry name" value="LuxR_C_like"/>
    <property type="match status" value="1"/>
</dbReference>
<evidence type="ECO:0000256" key="3">
    <source>
        <dbReference type="ARBA" id="ARBA00023163"/>
    </source>
</evidence>
<comment type="caution">
    <text evidence="5">The sequence shown here is derived from an EMBL/GenBank/DDBJ whole genome shotgun (WGS) entry which is preliminary data.</text>
</comment>
<keyword evidence="3" id="KW-0804">Transcription</keyword>
<protein>
    <submittedName>
        <fullName evidence="5">PAS domain S-box protein</fullName>
    </submittedName>
</protein>
<dbReference type="PANTHER" id="PTHR44688">
    <property type="entry name" value="DNA-BINDING TRANSCRIPTIONAL ACTIVATOR DEVR_DOSR"/>
    <property type="match status" value="1"/>
</dbReference>
<dbReference type="EMBL" id="WTVQ01000010">
    <property type="protein sequence ID" value="NMG74719.1"/>
    <property type="molecule type" value="Genomic_DNA"/>
</dbReference>
<dbReference type="PRINTS" id="PR00038">
    <property type="entry name" value="HTHLUXR"/>
</dbReference>
<dbReference type="Gene3D" id="3.30.450.20">
    <property type="entry name" value="PAS domain"/>
    <property type="match status" value="1"/>
</dbReference>
<dbReference type="Gene3D" id="1.10.10.10">
    <property type="entry name" value="Winged helix-like DNA-binding domain superfamily/Winged helix DNA-binding domain"/>
    <property type="match status" value="1"/>
</dbReference>
<evidence type="ECO:0000256" key="1">
    <source>
        <dbReference type="ARBA" id="ARBA00023015"/>
    </source>
</evidence>
<dbReference type="RefSeq" id="WP_169259865.1">
    <property type="nucleotide sequence ID" value="NZ_WTVQ01000010.1"/>
</dbReference>
<dbReference type="PROSITE" id="PS00622">
    <property type="entry name" value="HTH_LUXR_1"/>
    <property type="match status" value="1"/>
</dbReference>
<keyword evidence="6" id="KW-1185">Reference proteome</keyword>
<dbReference type="PROSITE" id="PS50043">
    <property type="entry name" value="HTH_LUXR_2"/>
    <property type="match status" value="1"/>
</dbReference>
<evidence type="ECO:0000313" key="6">
    <source>
        <dbReference type="Proteomes" id="UP000648984"/>
    </source>
</evidence>
<dbReference type="SUPFAM" id="SSF46894">
    <property type="entry name" value="C-terminal effector domain of the bipartite response regulators"/>
    <property type="match status" value="1"/>
</dbReference>